<dbReference type="SMART" id="SM00382">
    <property type="entry name" value="AAA"/>
    <property type="match status" value="1"/>
</dbReference>
<dbReference type="FunFam" id="3.40.50.300:FF:002568">
    <property type="entry name" value="Cell division protein (FtsH)"/>
    <property type="match status" value="1"/>
</dbReference>
<protein>
    <recommendedName>
        <fullName evidence="9">AAA+ ATPase domain-containing protein</fullName>
    </recommendedName>
</protein>
<dbReference type="Pfam" id="PF00004">
    <property type="entry name" value="AAA"/>
    <property type="match status" value="1"/>
</dbReference>
<dbReference type="Gene3D" id="1.10.8.60">
    <property type="match status" value="1"/>
</dbReference>
<dbReference type="Pfam" id="PF17862">
    <property type="entry name" value="AAA_lid_3"/>
    <property type="match status" value="1"/>
</dbReference>
<organism evidence="10 11">
    <name type="scientific">Helicobacter aurati</name>
    <dbReference type="NCBI Taxonomy" id="137778"/>
    <lineage>
        <taxon>Bacteria</taxon>
        <taxon>Pseudomonadati</taxon>
        <taxon>Campylobacterota</taxon>
        <taxon>Epsilonproteobacteria</taxon>
        <taxon>Campylobacterales</taxon>
        <taxon>Helicobacteraceae</taxon>
        <taxon>Helicobacter</taxon>
    </lineage>
</organism>
<name>A0A3D8J290_9HELI</name>
<proteinExistence type="inferred from homology"/>
<sequence>MWFVIYKRRESMQSEQTIRYEGTLQAHSNMEYLQEKASQYNDMSLCIAPMTSTIRFRDVAGITEVKDEFLEIIDYLKNPKKYQDLGIYLPKGVLLAGPPGVGKTMIAKAVAGESGVPFFYQSGSSFVQMYVGIGAQRVRELFARARASAPAIIFIDEIDAIGKTRGLDNHQEWESTLNELLTQMDGFSEQSGIIVIAATNQVENIDSALLRSGRFDRRIFVDLPDIKEREEILKVYLQNRTHDVNISEIAKLCVGFSGADIASLINEAALHALRNQRNRILTEDIIIMSDKIIFGTKKQSALSKEQKRIIAIYNAGKAISQYWLLPDFEKVSLIAYTNTQQDMSDNIPECALKSEIITYIKVALSGNIALEIEGLESANIAKYDLARAKQMAMTMCRDYGMGVTIIGTQEDILEILTQAYNEHRDFMQSHKQCISIVANMLLEKEKLSKEDIQQILAV</sequence>
<dbReference type="PROSITE" id="PS00674">
    <property type="entry name" value="AAA"/>
    <property type="match status" value="1"/>
</dbReference>
<dbReference type="FunFam" id="1.10.8.60:FF:000001">
    <property type="entry name" value="ATP-dependent zinc metalloprotease FtsH"/>
    <property type="match status" value="1"/>
</dbReference>
<comment type="similarity">
    <text evidence="8">Belongs to the AAA ATPase family.</text>
</comment>
<keyword evidence="4" id="KW-0479">Metal-binding</keyword>
<dbReference type="PANTHER" id="PTHR23076:SF97">
    <property type="entry name" value="ATP-DEPENDENT ZINC METALLOPROTEASE YME1L1"/>
    <property type="match status" value="1"/>
</dbReference>
<evidence type="ECO:0000256" key="6">
    <source>
        <dbReference type="ARBA" id="ARBA00022833"/>
    </source>
</evidence>
<dbReference type="GO" id="GO:0016887">
    <property type="term" value="F:ATP hydrolysis activity"/>
    <property type="evidence" value="ECO:0007669"/>
    <property type="project" value="InterPro"/>
</dbReference>
<dbReference type="GO" id="GO:0046872">
    <property type="term" value="F:metal ion binding"/>
    <property type="evidence" value="ECO:0007669"/>
    <property type="project" value="UniProtKB-KW"/>
</dbReference>
<evidence type="ECO:0000313" key="11">
    <source>
        <dbReference type="Proteomes" id="UP000256424"/>
    </source>
</evidence>
<dbReference type="GO" id="GO:0005524">
    <property type="term" value="F:ATP binding"/>
    <property type="evidence" value="ECO:0007669"/>
    <property type="project" value="UniProtKB-KW"/>
</dbReference>
<keyword evidence="8" id="KW-0067">ATP-binding</keyword>
<dbReference type="Proteomes" id="UP000256424">
    <property type="component" value="Unassembled WGS sequence"/>
</dbReference>
<dbReference type="InterPro" id="IPR000642">
    <property type="entry name" value="Peptidase_M41"/>
</dbReference>
<comment type="cofactor">
    <cofactor evidence="1">
        <name>Zn(2+)</name>
        <dbReference type="ChEBI" id="CHEBI:29105"/>
    </cofactor>
</comment>
<dbReference type="InterPro" id="IPR003960">
    <property type="entry name" value="ATPase_AAA_CS"/>
</dbReference>
<comment type="similarity">
    <text evidence="2">In the C-terminal section; belongs to the peptidase M41 family.</text>
</comment>
<dbReference type="GO" id="GO:0004176">
    <property type="term" value="F:ATP-dependent peptidase activity"/>
    <property type="evidence" value="ECO:0007669"/>
    <property type="project" value="InterPro"/>
</dbReference>
<accession>A0A3D8J290</accession>
<evidence type="ECO:0000313" key="10">
    <source>
        <dbReference type="EMBL" id="RDU71360.1"/>
    </source>
</evidence>
<evidence type="ECO:0000259" key="9">
    <source>
        <dbReference type="SMART" id="SM00382"/>
    </source>
</evidence>
<keyword evidence="11" id="KW-1185">Reference proteome</keyword>
<dbReference type="InterPro" id="IPR027417">
    <property type="entry name" value="P-loop_NTPase"/>
</dbReference>
<evidence type="ECO:0000256" key="2">
    <source>
        <dbReference type="ARBA" id="ARBA00010044"/>
    </source>
</evidence>
<dbReference type="InterPro" id="IPR003959">
    <property type="entry name" value="ATPase_AAA_core"/>
</dbReference>
<evidence type="ECO:0000256" key="3">
    <source>
        <dbReference type="ARBA" id="ARBA00022670"/>
    </source>
</evidence>
<dbReference type="GO" id="GO:0005886">
    <property type="term" value="C:plasma membrane"/>
    <property type="evidence" value="ECO:0007669"/>
    <property type="project" value="TreeGrafter"/>
</dbReference>
<reference evidence="10 11" key="1">
    <citation type="submission" date="2018-04" db="EMBL/GenBank/DDBJ databases">
        <title>Novel Campyloabacter and Helicobacter Species and Strains.</title>
        <authorList>
            <person name="Mannion A.J."/>
            <person name="Shen Z."/>
            <person name="Fox J.G."/>
        </authorList>
    </citation>
    <scope>NUCLEOTIDE SEQUENCE [LARGE SCALE GENOMIC DNA]</scope>
    <source>
        <strain evidence="10 11">MIT 97-5075</strain>
    </source>
</reference>
<evidence type="ECO:0000256" key="1">
    <source>
        <dbReference type="ARBA" id="ARBA00001947"/>
    </source>
</evidence>
<dbReference type="Gene3D" id="1.20.58.760">
    <property type="entry name" value="Peptidase M41"/>
    <property type="match status" value="1"/>
</dbReference>
<dbReference type="InterPro" id="IPR037219">
    <property type="entry name" value="Peptidase_M41-like"/>
</dbReference>
<dbReference type="GO" id="GO:0006508">
    <property type="term" value="P:proteolysis"/>
    <property type="evidence" value="ECO:0007669"/>
    <property type="project" value="UniProtKB-KW"/>
</dbReference>
<dbReference type="SUPFAM" id="SSF52540">
    <property type="entry name" value="P-loop containing nucleoside triphosphate hydrolases"/>
    <property type="match status" value="1"/>
</dbReference>
<keyword evidence="8" id="KW-0547">Nucleotide-binding</keyword>
<keyword evidence="7" id="KW-0482">Metalloprotease</keyword>
<dbReference type="Gene3D" id="3.40.50.300">
    <property type="entry name" value="P-loop containing nucleotide triphosphate hydrolases"/>
    <property type="match status" value="1"/>
</dbReference>
<evidence type="ECO:0000256" key="5">
    <source>
        <dbReference type="ARBA" id="ARBA00022801"/>
    </source>
</evidence>
<dbReference type="InterPro" id="IPR041569">
    <property type="entry name" value="AAA_lid_3"/>
</dbReference>
<dbReference type="AlphaFoldDB" id="A0A3D8J290"/>
<evidence type="ECO:0000256" key="7">
    <source>
        <dbReference type="ARBA" id="ARBA00023049"/>
    </source>
</evidence>
<keyword evidence="3" id="KW-0645">Protease</keyword>
<evidence type="ECO:0000256" key="4">
    <source>
        <dbReference type="ARBA" id="ARBA00022723"/>
    </source>
</evidence>
<dbReference type="CDD" id="cd19501">
    <property type="entry name" value="RecA-like_FtsH"/>
    <property type="match status" value="1"/>
</dbReference>
<dbReference type="GO" id="GO:0030163">
    <property type="term" value="P:protein catabolic process"/>
    <property type="evidence" value="ECO:0007669"/>
    <property type="project" value="TreeGrafter"/>
</dbReference>
<dbReference type="OrthoDB" id="9809379at2"/>
<dbReference type="EMBL" id="NXLW01000012">
    <property type="protein sequence ID" value="RDU71360.1"/>
    <property type="molecule type" value="Genomic_DNA"/>
</dbReference>
<keyword evidence="5" id="KW-0378">Hydrolase</keyword>
<keyword evidence="6" id="KW-0862">Zinc</keyword>
<dbReference type="GO" id="GO:0004222">
    <property type="term" value="F:metalloendopeptidase activity"/>
    <property type="evidence" value="ECO:0007669"/>
    <property type="project" value="InterPro"/>
</dbReference>
<feature type="domain" description="AAA+ ATPase" evidence="9">
    <location>
        <begin position="89"/>
        <end position="225"/>
    </location>
</feature>
<dbReference type="PANTHER" id="PTHR23076">
    <property type="entry name" value="METALLOPROTEASE M41 FTSH"/>
    <property type="match status" value="1"/>
</dbReference>
<evidence type="ECO:0000256" key="8">
    <source>
        <dbReference type="RuleBase" id="RU003651"/>
    </source>
</evidence>
<dbReference type="Pfam" id="PF01434">
    <property type="entry name" value="Peptidase_M41"/>
    <property type="match status" value="1"/>
</dbReference>
<gene>
    <name evidence="10" type="ORF">CQA66_06685</name>
</gene>
<dbReference type="SUPFAM" id="SSF140990">
    <property type="entry name" value="FtsH protease domain-like"/>
    <property type="match status" value="1"/>
</dbReference>
<comment type="caution">
    <text evidence="10">The sequence shown here is derived from an EMBL/GenBank/DDBJ whole genome shotgun (WGS) entry which is preliminary data.</text>
</comment>
<dbReference type="InterPro" id="IPR003593">
    <property type="entry name" value="AAA+_ATPase"/>
</dbReference>